<keyword evidence="2" id="KW-0378">Hydrolase</keyword>
<reference evidence="3" key="1">
    <citation type="journal article" date="2020" name="mSystems">
        <title>Genome- and Community-Level Interaction Insights into Carbon Utilization and Element Cycling Functions of Hydrothermarchaeota in Hydrothermal Sediment.</title>
        <authorList>
            <person name="Zhou Z."/>
            <person name="Liu Y."/>
            <person name="Xu W."/>
            <person name="Pan J."/>
            <person name="Luo Z.H."/>
            <person name="Li M."/>
        </authorList>
    </citation>
    <scope>NUCLEOTIDE SEQUENCE [LARGE SCALE GENOMIC DNA]</scope>
    <source>
        <strain evidence="3">SpSt-757</strain>
    </source>
</reference>
<dbReference type="EMBL" id="DTGG01000057">
    <property type="protein sequence ID" value="HFZ08832.1"/>
    <property type="molecule type" value="Genomic_DNA"/>
</dbReference>
<accession>A0A7V3N5E0</accession>
<sequence>MKTIYFVTNNHYKFQVAQEVLGKKRIEVIQQRLETPEIQSTDVREIASFSAKWASEKINRPVALTDVGYYIEALNGFPGPFIKYINQWLTSEDLLKLMEGKENRAVVVRACLAYCEPRKEPMSFLCETTGTIAQKAVKTNKEGSTSINEIFIPEGYHKVETEIPREEMVKFWAKVEDYWEKLADYIFSLATS</sequence>
<protein>
    <submittedName>
        <fullName evidence="3">Non-canonical purine NTP pyrophosphatase</fullName>
    </submittedName>
</protein>
<evidence type="ECO:0000256" key="1">
    <source>
        <dbReference type="ARBA" id="ARBA00008023"/>
    </source>
</evidence>
<dbReference type="Pfam" id="PF01725">
    <property type="entry name" value="Ham1p_like"/>
    <property type="match status" value="1"/>
</dbReference>
<dbReference type="InterPro" id="IPR002637">
    <property type="entry name" value="RdgB/HAM1"/>
</dbReference>
<name>A0A7V3N5E0_UNCC3</name>
<dbReference type="Gene3D" id="3.90.950.10">
    <property type="match status" value="1"/>
</dbReference>
<evidence type="ECO:0000256" key="2">
    <source>
        <dbReference type="ARBA" id="ARBA00022801"/>
    </source>
</evidence>
<dbReference type="GO" id="GO:0009143">
    <property type="term" value="P:nucleoside triphosphate catabolic process"/>
    <property type="evidence" value="ECO:0007669"/>
    <property type="project" value="InterPro"/>
</dbReference>
<proteinExistence type="inferred from homology"/>
<gene>
    <name evidence="3" type="ORF">ENV41_01715</name>
</gene>
<dbReference type="PANTHER" id="PTHR11067:SF9">
    <property type="entry name" value="INOSINE TRIPHOSPHATE PYROPHOSPHATASE"/>
    <property type="match status" value="1"/>
</dbReference>
<comment type="caution">
    <text evidence="3">The sequence shown here is derived from an EMBL/GenBank/DDBJ whole genome shotgun (WGS) entry which is preliminary data.</text>
</comment>
<dbReference type="InterPro" id="IPR029001">
    <property type="entry name" value="ITPase-like_fam"/>
</dbReference>
<dbReference type="GO" id="GO:0005737">
    <property type="term" value="C:cytoplasm"/>
    <property type="evidence" value="ECO:0007669"/>
    <property type="project" value="TreeGrafter"/>
</dbReference>
<evidence type="ECO:0000313" key="3">
    <source>
        <dbReference type="EMBL" id="HFZ08832.1"/>
    </source>
</evidence>
<dbReference type="GO" id="GO:0047429">
    <property type="term" value="F:nucleoside triphosphate diphosphatase activity"/>
    <property type="evidence" value="ECO:0007669"/>
    <property type="project" value="InterPro"/>
</dbReference>
<dbReference type="PANTHER" id="PTHR11067">
    <property type="entry name" value="INOSINE TRIPHOSPHATE PYROPHOSPHATASE/HAM1 PROTEIN"/>
    <property type="match status" value="1"/>
</dbReference>
<comment type="similarity">
    <text evidence="1">Belongs to the HAM1 NTPase family.</text>
</comment>
<dbReference type="SUPFAM" id="SSF52972">
    <property type="entry name" value="ITPase-like"/>
    <property type="match status" value="1"/>
</dbReference>
<organism evidence="3">
    <name type="scientific">candidate division CPR3 bacterium</name>
    <dbReference type="NCBI Taxonomy" id="2268181"/>
    <lineage>
        <taxon>Bacteria</taxon>
        <taxon>Bacteria division CPR3</taxon>
    </lineage>
</organism>
<dbReference type="AlphaFoldDB" id="A0A7V3N5E0"/>